<feature type="region of interest" description="Disordered" evidence="1">
    <location>
        <begin position="370"/>
        <end position="417"/>
    </location>
</feature>
<sequence>MYFGEREDRPHTSCKAPAQPRVRGGLVAGSAGIMPSAQHSGLGDVAPRPSSSPRRYSMRAGLSSAPQHPHARRHLDPHHFTNLSDDAKRAEGRLRRAHVAASEQQKRADAYYASGQPTVAQPPGSECNLYLKSYYYTPLSKADSTSPPPRQTAGFRANAQSTSFQLSEARLRQIKREHPHYEEQAARALQQQHGDYSIVPTEQKLSRRVAVEEYAEGSEARVAQIAASTKFHGPPDLGSPTPAIERSVPYAVGDACAPRADTQVASTSHVRHYPNRGRSSTPTEPSVRPCDRHHFDGPAPYDSTSVSGSAYPTPPAVGEQRSLFSKPTLVHMDERRLRDCVDDVDSLALKRARARSGPAVSEERQDFIFGPEPALPTRQPTLRHRTEARWKAQERHTEERRTGRALYPQSYQSTSLW</sequence>
<evidence type="ECO:0000313" key="2">
    <source>
        <dbReference type="EMBL" id="KAK7196647.1"/>
    </source>
</evidence>
<comment type="caution">
    <text evidence="2">The sequence shown here is derived from an EMBL/GenBank/DDBJ whole genome shotgun (WGS) entry which is preliminary data.</text>
</comment>
<accession>A0AAW0EU76</accession>
<evidence type="ECO:0000256" key="1">
    <source>
        <dbReference type="SAM" id="MobiDB-lite"/>
    </source>
</evidence>
<dbReference type="Proteomes" id="UP001430356">
    <property type="component" value="Unassembled WGS sequence"/>
</dbReference>
<evidence type="ECO:0000313" key="3">
    <source>
        <dbReference type="Proteomes" id="UP001430356"/>
    </source>
</evidence>
<feature type="region of interest" description="Disordered" evidence="1">
    <location>
        <begin position="1"/>
        <end position="83"/>
    </location>
</feature>
<gene>
    <name evidence="2" type="ORF">NESM_000603600</name>
</gene>
<reference evidence="2 3" key="1">
    <citation type="journal article" date="2021" name="MBio">
        <title>A New Model Trypanosomatid, Novymonas esmeraldas: Genomic Perception of Its 'Candidatus Pandoraea novymonadis' Endosymbiont.</title>
        <authorList>
            <person name="Zakharova A."/>
            <person name="Saura A."/>
            <person name="Butenko A."/>
            <person name="Podesvova L."/>
            <person name="Warmusova S."/>
            <person name="Kostygov A.Y."/>
            <person name="Nenarokova A."/>
            <person name="Lukes J."/>
            <person name="Opperdoes F.R."/>
            <person name="Yurchenko V."/>
        </authorList>
    </citation>
    <scope>NUCLEOTIDE SEQUENCE [LARGE SCALE GENOMIC DNA]</scope>
    <source>
        <strain evidence="2 3">E262AT.01</strain>
    </source>
</reference>
<organism evidence="2 3">
    <name type="scientific">Novymonas esmeraldas</name>
    <dbReference type="NCBI Taxonomy" id="1808958"/>
    <lineage>
        <taxon>Eukaryota</taxon>
        <taxon>Discoba</taxon>
        <taxon>Euglenozoa</taxon>
        <taxon>Kinetoplastea</taxon>
        <taxon>Metakinetoplastina</taxon>
        <taxon>Trypanosomatida</taxon>
        <taxon>Trypanosomatidae</taxon>
        <taxon>Novymonas</taxon>
    </lineage>
</organism>
<feature type="region of interest" description="Disordered" evidence="1">
    <location>
        <begin position="141"/>
        <end position="161"/>
    </location>
</feature>
<dbReference type="AlphaFoldDB" id="A0AAW0EU76"/>
<keyword evidence="3" id="KW-1185">Reference proteome</keyword>
<dbReference type="EMBL" id="JAECZO010000081">
    <property type="protein sequence ID" value="KAK7196647.1"/>
    <property type="molecule type" value="Genomic_DNA"/>
</dbReference>
<name>A0AAW0EU76_9TRYP</name>
<feature type="region of interest" description="Disordered" evidence="1">
    <location>
        <begin position="262"/>
        <end position="322"/>
    </location>
</feature>
<protein>
    <submittedName>
        <fullName evidence="2">Uncharacterized protein</fullName>
    </submittedName>
</protein>
<feature type="compositionally biased region" description="Basic and acidic residues" evidence="1">
    <location>
        <begin position="384"/>
        <end position="402"/>
    </location>
</feature>
<feature type="compositionally biased region" description="Basic and acidic residues" evidence="1">
    <location>
        <begin position="1"/>
        <end position="11"/>
    </location>
</feature>
<proteinExistence type="predicted"/>